<reference evidence="3" key="1">
    <citation type="journal article" date="2015" name="Nature">
        <title>Complex archaea that bridge the gap between prokaryotes and eukaryotes.</title>
        <authorList>
            <person name="Spang A."/>
            <person name="Saw J.H."/>
            <person name="Jorgensen S.L."/>
            <person name="Zaremba-Niedzwiedzka K."/>
            <person name="Martijn J."/>
            <person name="Lind A.E."/>
            <person name="van Eijk R."/>
            <person name="Schleper C."/>
            <person name="Guy L."/>
            <person name="Ettema T.J."/>
        </authorList>
    </citation>
    <scope>NUCLEOTIDE SEQUENCE</scope>
</reference>
<dbReference type="AlphaFoldDB" id="A0A0F9CUA8"/>
<keyword evidence="2" id="KW-0472">Membrane</keyword>
<keyword evidence="2" id="KW-1133">Transmembrane helix</keyword>
<evidence type="ECO:0000256" key="1">
    <source>
        <dbReference type="SAM" id="MobiDB-lite"/>
    </source>
</evidence>
<protein>
    <submittedName>
        <fullName evidence="3">Uncharacterized protein</fullName>
    </submittedName>
</protein>
<accession>A0A0F9CUA8</accession>
<keyword evidence="2" id="KW-0812">Transmembrane</keyword>
<feature type="non-terminal residue" evidence="3">
    <location>
        <position position="1"/>
    </location>
</feature>
<proteinExistence type="predicted"/>
<gene>
    <name evidence="3" type="ORF">LCGC14_2280050</name>
</gene>
<evidence type="ECO:0000313" key="3">
    <source>
        <dbReference type="EMBL" id="KKL52978.1"/>
    </source>
</evidence>
<sequence length="207" mass="23306">VSFANSGNTYKHIVWVAHDKDMLPMKFQSFLNGELQKEVIVENVGFVETDLGGIWFPKIANRTVNNKYYGNMTYKIDVRSFSPNFSINEKSFRVEFPPGAEIIDTVQNLMYTRVGKNIDSTPEFNVIENSDQEKPAQNARMGKSTPSTKTSVKVNSDTQNDDIVKASKVNDNQNLVASTKKLNIVITVCVLFVAVLVFGILFKKKVR</sequence>
<feature type="region of interest" description="Disordered" evidence="1">
    <location>
        <begin position="130"/>
        <end position="157"/>
    </location>
</feature>
<evidence type="ECO:0000256" key="2">
    <source>
        <dbReference type="SAM" id="Phobius"/>
    </source>
</evidence>
<name>A0A0F9CUA8_9ZZZZ</name>
<comment type="caution">
    <text evidence="3">The sequence shown here is derived from an EMBL/GenBank/DDBJ whole genome shotgun (WGS) entry which is preliminary data.</text>
</comment>
<organism evidence="3">
    <name type="scientific">marine sediment metagenome</name>
    <dbReference type="NCBI Taxonomy" id="412755"/>
    <lineage>
        <taxon>unclassified sequences</taxon>
        <taxon>metagenomes</taxon>
        <taxon>ecological metagenomes</taxon>
    </lineage>
</organism>
<feature type="transmembrane region" description="Helical" evidence="2">
    <location>
        <begin position="182"/>
        <end position="202"/>
    </location>
</feature>
<feature type="compositionally biased region" description="Polar residues" evidence="1">
    <location>
        <begin position="144"/>
        <end position="157"/>
    </location>
</feature>
<dbReference type="EMBL" id="LAZR01031698">
    <property type="protein sequence ID" value="KKL52978.1"/>
    <property type="molecule type" value="Genomic_DNA"/>
</dbReference>